<keyword evidence="1" id="KW-0472">Membrane</keyword>
<name>A0A2H0YX13_9BACT</name>
<evidence type="ECO:0000256" key="1">
    <source>
        <dbReference type="SAM" id="Phobius"/>
    </source>
</evidence>
<dbReference type="EMBL" id="PEXU01000004">
    <property type="protein sequence ID" value="PIS43034.1"/>
    <property type="molecule type" value="Genomic_DNA"/>
</dbReference>
<feature type="transmembrane region" description="Helical" evidence="1">
    <location>
        <begin position="12"/>
        <end position="32"/>
    </location>
</feature>
<keyword evidence="1" id="KW-1133">Transmembrane helix</keyword>
<proteinExistence type="predicted"/>
<gene>
    <name evidence="2" type="ORF">COT24_00265</name>
</gene>
<evidence type="ECO:0000313" key="2">
    <source>
        <dbReference type="EMBL" id="PIS43034.1"/>
    </source>
</evidence>
<sequence length="115" mass="13189">MPNKLGGYRISVEAHIIALIFTLILIFASLFVPVNINNKEELNAVHLDLPFRFIVQNQTSYDPPFPAKVRFYSPWENPPEVNGLNLLLSIAVVFIVLEVGVFTVEKIKKQKMRFF</sequence>
<dbReference type="AlphaFoldDB" id="A0A2H0YX13"/>
<organism evidence="2 3">
    <name type="scientific">Candidatus Kerfeldbacteria bacterium CG08_land_8_20_14_0_20_40_16</name>
    <dbReference type="NCBI Taxonomy" id="2014244"/>
    <lineage>
        <taxon>Bacteria</taxon>
        <taxon>Candidatus Kerfeldiibacteriota</taxon>
    </lineage>
</organism>
<comment type="caution">
    <text evidence="2">The sequence shown here is derived from an EMBL/GenBank/DDBJ whole genome shotgun (WGS) entry which is preliminary data.</text>
</comment>
<keyword evidence="1" id="KW-0812">Transmembrane</keyword>
<protein>
    <submittedName>
        <fullName evidence="2">Uncharacterized protein</fullName>
    </submittedName>
</protein>
<feature type="transmembrane region" description="Helical" evidence="1">
    <location>
        <begin position="84"/>
        <end position="104"/>
    </location>
</feature>
<dbReference type="Proteomes" id="UP000231542">
    <property type="component" value="Unassembled WGS sequence"/>
</dbReference>
<accession>A0A2H0YX13</accession>
<evidence type="ECO:0000313" key="3">
    <source>
        <dbReference type="Proteomes" id="UP000231542"/>
    </source>
</evidence>
<reference evidence="2 3" key="1">
    <citation type="submission" date="2017-09" db="EMBL/GenBank/DDBJ databases">
        <title>Depth-based differentiation of microbial function through sediment-hosted aquifers and enrichment of novel symbionts in the deep terrestrial subsurface.</title>
        <authorList>
            <person name="Probst A.J."/>
            <person name="Ladd B."/>
            <person name="Jarett J.K."/>
            <person name="Geller-Mcgrath D.E."/>
            <person name="Sieber C.M."/>
            <person name="Emerson J.B."/>
            <person name="Anantharaman K."/>
            <person name="Thomas B.C."/>
            <person name="Malmstrom R."/>
            <person name="Stieglmeier M."/>
            <person name="Klingl A."/>
            <person name="Woyke T."/>
            <person name="Ryan C.M."/>
            <person name="Banfield J.F."/>
        </authorList>
    </citation>
    <scope>NUCLEOTIDE SEQUENCE [LARGE SCALE GENOMIC DNA]</scope>
    <source>
        <strain evidence="2">CG08_land_8_20_14_0_20_40_16</strain>
    </source>
</reference>